<evidence type="ECO:0000313" key="2">
    <source>
        <dbReference type="Proteomes" id="UP001501563"/>
    </source>
</evidence>
<accession>A0ABP7JL58</accession>
<dbReference type="Proteomes" id="UP001501563">
    <property type="component" value="Unassembled WGS sequence"/>
</dbReference>
<proteinExistence type="predicted"/>
<name>A0ABP7JL58_9ACTN</name>
<organism evidence="1 2">
    <name type="scientific">Streptomyces lannensis</name>
    <dbReference type="NCBI Taxonomy" id="766498"/>
    <lineage>
        <taxon>Bacteria</taxon>
        <taxon>Bacillati</taxon>
        <taxon>Actinomycetota</taxon>
        <taxon>Actinomycetes</taxon>
        <taxon>Kitasatosporales</taxon>
        <taxon>Streptomycetaceae</taxon>
        <taxon>Streptomyces</taxon>
    </lineage>
</organism>
<reference evidence="2" key="1">
    <citation type="journal article" date="2019" name="Int. J. Syst. Evol. Microbiol.">
        <title>The Global Catalogue of Microorganisms (GCM) 10K type strain sequencing project: providing services to taxonomists for standard genome sequencing and annotation.</title>
        <authorList>
            <consortium name="The Broad Institute Genomics Platform"/>
            <consortium name="The Broad Institute Genome Sequencing Center for Infectious Disease"/>
            <person name="Wu L."/>
            <person name="Ma J."/>
        </authorList>
    </citation>
    <scope>NUCLEOTIDE SEQUENCE [LARGE SCALE GENOMIC DNA]</scope>
    <source>
        <strain evidence="2">JCM 16578</strain>
    </source>
</reference>
<comment type="caution">
    <text evidence="1">The sequence shown here is derived from an EMBL/GenBank/DDBJ whole genome shotgun (WGS) entry which is preliminary data.</text>
</comment>
<protein>
    <recommendedName>
        <fullName evidence="3">Integrase</fullName>
    </recommendedName>
</protein>
<evidence type="ECO:0000313" key="1">
    <source>
        <dbReference type="EMBL" id="GAA3847018.1"/>
    </source>
</evidence>
<evidence type="ECO:0008006" key="3">
    <source>
        <dbReference type="Google" id="ProtNLM"/>
    </source>
</evidence>
<sequence>MCGSATRQEAGAGGSYTAGPFMAQVVLLSNKRHGTARPLRGGRRVSPEDCVGLGFVLRTQGKGAVWHARVRRYRSVDDV</sequence>
<keyword evidence="2" id="KW-1185">Reference proteome</keyword>
<dbReference type="EMBL" id="BAAAZA010000001">
    <property type="protein sequence ID" value="GAA3847018.1"/>
    <property type="molecule type" value="Genomic_DNA"/>
</dbReference>
<gene>
    <name evidence="1" type="ORF">GCM10022207_05100</name>
</gene>